<feature type="transmembrane region" description="Helical" evidence="6">
    <location>
        <begin position="194"/>
        <end position="215"/>
    </location>
</feature>
<dbReference type="AlphaFoldDB" id="A0A1Z5JUP5"/>
<evidence type="ECO:0000256" key="4">
    <source>
        <dbReference type="ARBA" id="ARBA00023136"/>
    </source>
</evidence>
<sequence>MVTVRKQDNLQNGKIPILPAVLTGASMMHATFMFLQTQVPSWNAAEEFCLHATEDCLRPDLMAFQCISGMVFMVCTILGIYAWYGTRSCHLSSQRLFAQLPVAQWLTLWNLTYQIWDFGISFVIPEFTQPILLAHHAAAATVAYAALRYNMLGYYAIFFMGLSEISSVFLVVIDLGRYIPPESGTYYDMLVHQVCAPLFVVTFFYYRVILWWYPITVNLLKDVSDGLKKSKSPHWVMYLLLLLDIPMGFLQLYWMALIVQTLQSQMS</sequence>
<accession>A0A1Z5JUP5</accession>
<dbReference type="OrthoDB" id="39387at2759"/>
<dbReference type="SMART" id="SM00724">
    <property type="entry name" value="TLC"/>
    <property type="match status" value="1"/>
</dbReference>
<reference evidence="8 9" key="1">
    <citation type="journal article" date="2015" name="Plant Cell">
        <title>Oil accumulation by the oleaginous diatom Fistulifera solaris as revealed by the genome and transcriptome.</title>
        <authorList>
            <person name="Tanaka T."/>
            <person name="Maeda Y."/>
            <person name="Veluchamy A."/>
            <person name="Tanaka M."/>
            <person name="Abida H."/>
            <person name="Marechal E."/>
            <person name="Bowler C."/>
            <person name="Muto M."/>
            <person name="Sunaga Y."/>
            <person name="Tanaka M."/>
            <person name="Yoshino T."/>
            <person name="Taniguchi T."/>
            <person name="Fukuda Y."/>
            <person name="Nemoto M."/>
            <person name="Matsumoto M."/>
            <person name="Wong P.S."/>
            <person name="Aburatani S."/>
            <person name="Fujibuchi W."/>
        </authorList>
    </citation>
    <scope>NUCLEOTIDE SEQUENCE [LARGE SCALE GENOMIC DNA]</scope>
    <source>
        <strain evidence="8 9">JPCC DA0580</strain>
    </source>
</reference>
<evidence type="ECO:0000256" key="1">
    <source>
        <dbReference type="ARBA" id="ARBA00004141"/>
    </source>
</evidence>
<dbReference type="PROSITE" id="PS50922">
    <property type="entry name" value="TLC"/>
    <property type="match status" value="1"/>
</dbReference>
<evidence type="ECO:0000256" key="6">
    <source>
        <dbReference type="SAM" id="Phobius"/>
    </source>
</evidence>
<feature type="transmembrane region" description="Helical" evidence="6">
    <location>
        <begin position="15"/>
        <end position="35"/>
    </location>
</feature>
<evidence type="ECO:0000313" key="8">
    <source>
        <dbReference type="EMBL" id="GAX17586.1"/>
    </source>
</evidence>
<dbReference type="InParanoid" id="A0A1Z5JUP5"/>
<name>A0A1Z5JUP5_FISSO</name>
<dbReference type="GO" id="GO:0016020">
    <property type="term" value="C:membrane"/>
    <property type="evidence" value="ECO:0007669"/>
    <property type="project" value="UniProtKB-SubCell"/>
</dbReference>
<feature type="transmembrane region" description="Helical" evidence="6">
    <location>
        <begin position="235"/>
        <end position="259"/>
    </location>
</feature>
<evidence type="ECO:0000256" key="5">
    <source>
        <dbReference type="PROSITE-ProRule" id="PRU00205"/>
    </source>
</evidence>
<feature type="domain" description="TLC" evidence="7">
    <location>
        <begin position="57"/>
        <end position="267"/>
    </location>
</feature>
<evidence type="ECO:0000256" key="2">
    <source>
        <dbReference type="ARBA" id="ARBA00022692"/>
    </source>
</evidence>
<dbReference type="EMBL" id="BDSP01000118">
    <property type="protein sequence ID" value="GAX17586.1"/>
    <property type="molecule type" value="Genomic_DNA"/>
</dbReference>
<gene>
    <name evidence="8" type="ORF">FisN_18Lh238</name>
</gene>
<evidence type="ECO:0000259" key="7">
    <source>
        <dbReference type="PROSITE" id="PS50922"/>
    </source>
</evidence>
<feature type="transmembrane region" description="Helical" evidence="6">
    <location>
        <begin position="152"/>
        <end position="173"/>
    </location>
</feature>
<comment type="subcellular location">
    <subcellularLocation>
        <location evidence="1">Membrane</location>
        <topology evidence="1">Multi-pass membrane protein</topology>
    </subcellularLocation>
</comment>
<keyword evidence="4 5" id="KW-0472">Membrane</keyword>
<dbReference type="Proteomes" id="UP000198406">
    <property type="component" value="Unassembled WGS sequence"/>
</dbReference>
<keyword evidence="2 5" id="KW-0812">Transmembrane</keyword>
<dbReference type="InterPro" id="IPR006634">
    <property type="entry name" value="TLC-dom"/>
</dbReference>
<protein>
    <recommendedName>
        <fullName evidence="7">TLC domain-containing protein</fullName>
    </recommendedName>
</protein>
<proteinExistence type="predicted"/>
<evidence type="ECO:0000256" key="3">
    <source>
        <dbReference type="ARBA" id="ARBA00022989"/>
    </source>
</evidence>
<evidence type="ECO:0000313" key="9">
    <source>
        <dbReference type="Proteomes" id="UP000198406"/>
    </source>
</evidence>
<dbReference type="Pfam" id="PF03798">
    <property type="entry name" value="TRAM_LAG1_CLN8"/>
    <property type="match status" value="1"/>
</dbReference>
<keyword evidence="3 6" id="KW-1133">Transmembrane helix</keyword>
<feature type="transmembrane region" description="Helical" evidence="6">
    <location>
        <begin position="62"/>
        <end position="84"/>
    </location>
</feature>
<organism evidence="8 9">
    <name type="scientific">Fistulifera solaris</name>
    <name type="common">Oleaginous diatom</name>
    <dbReference type="NCBI Taxonomy" id="1519565"/>
    <lineage>
        <taxon>Eukaryota</taxon>
        <taxon>Sar</taxon>
        <taxon>Stramenopiles</taxon>
        <taxon>Ochrophyta</taxon>
        <taxon>Bacillariophyta</taxon>
        <taxon>Bacillariophyceae</taxon>
        <taxon>Bacillariophycidae</taxon>
        <taxon>Naviculales</taxon>
        <taxon>Naviculaceae</taxon>
        <taxon>Fistulifera</taxon>
    </lineage>
</organism>
<keyword evidence="9" id="KW-1185">Reference proteome</keyword>
<comment type="caution">
    <text evidence="8">The sequence shown here is derived from an EMBL/GenBank/DDBJ whole genome shotgun (WGS) entry which is preliminary data.</text>
</comment>